<dbReference type="GO" id="GO:0004048">
    <property type="term" value="F:anthranilate phosphoribosyltransferase activity"/>
    <property type="evidence" value="ECO:0007669"/>
    <property type="project" value="UniProtKB-EC"/>
</dbReference>
<dbReference type="EMBL" id="MCFC01000016">
    <property type="protein sequence ID" value="ORY31225.1"/>
    <property type="molecule type" value="Genomic_DNA"/>
</dbReference>
<evidence type="ECO:0000256" key="2">
    <source>
        <dbReference type="ARBA" id="ARBA00011948"/>
    </source>
</evidence>
<feature type="region of interest" description="Disordered" evidence="10">
    <location>
        <begin position="1"/>
        <end position="26"/>
    </location>
</feature>
<dbReference type="InterPro" id="IPR000312">
    <property type="entry name" value="Glycosyl_Trfase_fam3"/>
</dbReference>
<comment type="similarity">
    <text evidence="8">Belongs to the anthranilate phosphoribosyltransferase family.</text>
</comment>
<dbReference type="OrthoDB" id="427800at2759"/>
<dbReference type="FunFam" id="3.40.1030.10:FF:000002">
    <property type="entry name" value="Anthranilate phosphoribosyltransferase"/>
    <property type="match status" value="1"/>
</dbReference>
<sequence length="451" mass="48047">MSGQASIDFANPQVSGQNATKDDSQLNPDTFKMLLKKLVQTPNEFEPDDCAQCFRHLCIRGGASDAQAGAFLTALALSGLESEPEMVAACASVLRQHAVAVTDLGAKPSDSDPKHDHWDYRESDKEGEGYTGYVDIVGTGGDGWDTFNVSTTAAVVVAGTGVRVAKHGSKAATSTSGSADLLLSLDCRLSFPLSTLSTFLPSSPFLFLFAPHYHPALAHIAPIRRSLNFRTVFNVLGPLINPAKPQRMLLGVANEQLGSTFAQVLKLLGVERALVVCGFEGLDEISPAGETHTWWLEKGEITKSTIHPTRDFGLSTHSLSSVRGSTPELNALTFTTILSNSSQPPSHLSSPASPEDSPSLQSITDYVLLNAAALLRVAGRAKDWKHGVQLARDSIASGGAKTAFEGFRDNSQKAMGENVAIKTVEDDGGVAAKNGFVKAWLRAKQSEEKGR</sequence>
<dbReference type="HAMAP" id="MF_00211">
    <property type="entry name" value="TrpD"/>
    <property type="match status" value="1"/>
</dbReference>
<evidence type="ECO:0000259" key="11">
    <source>
        <dbReference type="Pfam" id="PF00591"/>
    </source>
</evidence>
<dbReference type="AlphaFoldDB" id="A0A1Y2BAW4"/>
<dbReference type="FunCoup" id="A0A1Y2BAW4">
    <property type="interactions" value="368"/>
</dbReference>
<proteinExistence type="inferred from homology"/>
<feature type="domain" description="Glycosyl transferase family 3 N-terminal" evidence="12">
    <location>
        <begin position="34"/>
        <end position="98"/>
    </location>
</feature>
<evidence type="ECO:0000256" key="8">
    <source>
        <dbReference type="ARBA" id="ARBA00061500"/>
    </source>
</evidence>
<evidence type="ECO:0000256" key="4">
    <source>
        <dbReference type="ARBA" id="ARBA00022676"/>
    </source>
</evidence>
<keyword evidence="5 13" id="KW-0808">Transferase</keyword>
<dbReference type="InParanoid" id="A0A1Y2BAW4"/>
<reference evidence="13 14" key="1">
    <citation type="submission" date="2016-07" db="EMBL/GenBank/DDBJ databases">
        <title>Pervasive Adenine N6-methylation of Active Genes in Fungi.</title>
        <authorList>
            <consortium name="DOE Joint Genome Institute"/>
            <person name="Mondo S.J."/>
            <person name="Dannebaum R.O."/>
            <person name="Kuo R.C."/>
            <person name="Labutti K."/>
            <person name="Haridas S."/>
            <person name="Kuo A."/>
            <person name="Salamov A."/>
            <person name="Ahrendt S.R."/>
            <person name="Lipzen A."/>
            <person name="Sullivan W."/>
            <person name="Andreopoulos W.B."/>
            <person name="Clum A."/>
            <person name="Lindquist E."/>
            <person name="Daum C."/>
            <person name="Ramamoorthy G.K."/>
            <person name="Gryganskyi A."/>
            <person name="Culley D."/>
            <person name="Magnuson J.K."/>
            <person name="James T.Y."/>
            <person name="O'Malley M.A."/>
            <person name="Stajich J.E."/>
            <person name="Spatafora J.W."/>
            <person name="Visel A."/>
            <person name="Grigoriev I.V."/>
        </authorList>
    </citation>
    <scope>NUCLEOTIDE SEQUENCE [LARGE SCALE GENOMIC DNA]</scope>
    <source>
        <strain evidence="13 14">68-887.2</strain>
    </source>
</reference>
<evidence type="ECO:0000313" key="13">
    <source>
        <dbReference type="EMBL" id="ORY31225.1"/>
    </source>
</evidence>
<dbReference type="Pfam" id="PF00591">
    <property type="entry name" value="Glycos_transf_3"/>
    <property type="match status" value="1"/>
</dbReference>
<name>A0A1Y2BAW4_9TREE</name>
<dbReference type="InterPro" id="IPR017459">
    <property type="entry name" value="Glycosyl_Trfase_fam3_N_dom"/>
</dbReference>
<comment type="caution">
    <text evidence="13">The sequence shown here is derived from an EMBL/GenBank/DDBJ whole genome shotgun (WGS) entry which is preliminary data.</text>
</comment>
<evidence type="ECO:0000313" key="14">
    <source>
        <dbReference type="Proteomes" id="UP000193986"/>
    </source>
</evidence>
<accession>A0A1Y2BAW4</accession>
<keyword evidence="14" id="KW-1185">Reference proteome</keyword>
<organism evidence="13 14">
    <name type="scientific">Naematelia encephala</name>
    <dbReference type="NCBI Taxonomy" id="71784"/>
    <lineage>
        <taxon>Eukaryota</taxon>
        <taxon>Fungi</taxon>
        <taxon>Dikarya</taxon>
        <taxon>Basidiomycota</taxon>
        <taxon>Agaricomycotina</taxon>
        <taxon>Tremellomycetes</taxon>
        <taxon>Tremellales</taxon>
        <taxon>Naemateliaceae</taxon>
        <taxon>Naematelia</taxon>
    </lineage>
</organism>
<evidence type="ECO:0000256" key="6">
    <source>
        <dbReference type="ARBA" id="ARBA00022822"/>
    </source>
</evidence>
<dbReference type="STRING" id="71784.A0A1Y2BAW4"/>
<evidence type="ECO:0000256" key="9">
    <source>
        <dbReference type="ARBA" id="ARBA00071401"/>
    </source>
</evidence>
<evidence type="ECO:0000256" key="10">
    <source>
        <dbReference type="SAM" id="MobiDB-lite"/>
    </source>
</evidence>
<gene>
    <name evidence="13" type="ORF">BCR39DRAFT_493970</name>
</gene>
<dbReference type="Gene3D" id="3.40.1030.10">
    <property type="entry name" value="Nucleoside phosphorylase/phosphoribosyltransferase catalytic domain"/>
    <property type="match status" value="1"/>
</dbReference>
<comment type="pathway">
    <text evidence="1">Amino-acid biosynthesis; L-tryptophan biosynthesis; L-tryptophan from chorismate: step 2/5.</text>
</comment>
<keyword evidence="3" id="KW-0028">Amino-acid biosynthesis</keyword>
<dbReference type="Gene3D" id="1.20.970.10">
    <property type="entry name" value="Transferase, Pyrimidine Nucleoside Phosphorylase, Chain C"/>
    <property type="match status" value="1"/>
</dbReference>
<dbReference type="EC" id="2.4.2.18" evidence="2"/>
<dbReference type="PANTHER" id="PTHR43285:SF2">
    <property type="entry name" value="ANTHRANILATE PHOSPHORIBOSYLTRANSFERASE"/>
    <property type="match status" value="1"/>
</dbReference>
<dbReference type="Pfam" id="PF02885">
    <property type="entry name" value="Glycos_trans_3N"/>
    <property type="match status" value="1"/>
</dbReference>
<evidence type="ECO:0000256" key="7">
    <source>
        <dbReference type="ARBA" id="ARBA00023141"/>
    </source>
</evidence>
<evidence type="ECO:0000256" key="1">
    <source>
        <dbReference type="ARBA" id="ARBA00004907"/>
    </source>
</evidence>
<evidence type="ECO:0000256" key="5">
    <source>
        <dbReference type="ARBA" id="ARBA00022679"/>
    </source>
</evidence>
<keyword evidence="6" id="KW-0822">Tryptophan biosynthesis</keyword>
<keyword evidence="7" id="KW-0057">Aromatic amino acid biosynthesis</keyword>
<feature type="region of interest" description="Disordered" evidence="10">
    <location>
        <begin position="104"/>
        <end position="126"/>
    </location>
</feature>
<protein>
    <recommendedName>
        <fullName evidence="9">Anthranilate phosphoribosyltransferase</fullName>
        <ecNumber evidence="2">2.4.2.18</ecNumber>
    </recommendedName>
</protein>
<dbReference type="InterPro" id="IPR005940">
    <property type="entry name" value="Anthranilate_Pribosyl_Tfrase"/>
</dbReference>
<dbReference type="Proteomes" id="UP000193986">
    <property type="component" value="Unassembled WGS sequence"/>
</dbReference>
<feature type="domain" description="Glycosyl transferase family 3" evidence="11">
    <location>
        <begin position="133"/>
        <end position="400"/>
    </location>
</feature>
<feature type="compositionally biased region" description="Basic and acidic residues" evidence="10">
    <location>
        <begin position="109"/>
        <end position="126"/>
    </location>
</feature>
<dbReference type="SUPFAM" id="SSF52418">
    <property type="entry name" value="Nucleoside phosphorylase/phosphoribosyltransferase catalytic domain"/>
    <property type="match status" value="1"/>
</dbReference>
<dbReference type="PANTHER" id="PTHR43285">
    <property type="entry name" value="ANTHRANILATE PHOSPHORIBOSYLTRANSFERASE"/>
    <property type="match status" value="1"/>
</dbReference>
<keyword evidence="4 13" id="KW-0328">Glycosyltransferase</keyword>
<evidence type="ECO:0000259" key="12">
    <source>
        <dbReference type="Pfam" id="PF02885"/>
    </source>
</evidence>
<dbReference type="InterPro" id="IPR035902">
    <property type="entry name" value="Nuc_phospho_transferase"/>
</dbReference>
<evidence type="ECO:0000256" key="3">
    <source>
        <dbReference type="ARBA" id="ARBA00022605"/>
    </source>
</evidence>
<dbReference type="GO" id="GO:0000162">
    <property type="term" value="P:L-tryptophan biosynthetic process"/>
    <property type="evidence" value="ECO:0007669"/>
    <property type="project" value="UniProtKB-KW"/>
</dbReference>
<dbReference type="GO" id="GO:0005829">
    <property type="term" value="C:cytosol"/>
    <property type="evidence" value="ECO:0007669"/>
    <property type="project" value="TreeGrafter"/>
</dbReference>
<dbReference type="NCBIfam" id="TIGR01245">
    <property type="entry name" value="trpD"/>
    <property type="match status" value="1"/>
</dbReference>